<dbReference type="AlphaFoldDB" id="A0A1F6AZC9"/>
<comment type="caution">
    <text evidence="2">The sequence shown here is derived from an EMBL/GenBank/DDBJ whole genome shotgun (WGS) entry which is preliminary data.</text>
</comment>
<dbReference type="STRING" id="1798396.A2973_05280"/>
<dbReference type="Proteomes" id="UP000176409">
    <property type="component" value="Unassembled WGS sequence"/>
</dbReference>
<feature type="transmembrane region" description="Helical" evidence="1">
    <location>
        <begin position="71"/>
        <end position="98"/>
    </location>
</feature>
<evidence type="ECO:0000313" key="3">
    <source>
        <dbReference type="Proteomes" id="UP000176409"/>
    </source>
</evidence>
<evidence type="ECO:0000256" key="1">
    <source>
        <dbReference type="SAM" id="Phobius"/>
    </source>
</evidence>
<accession>A0A1F6AZC9</accession>
<reference evidence="2 3" key="1">
    <citation type="journal article" date="2016" name="Nat. Commun.">
        <title>Thousands of microbial genomes shed light on interconnected biogeochemical processes in an aquifer system.</title>
        <authorList>
            <person name="Anantharaman K."/>
            <person name="Brown C.T."/>
            <person name="Hug L.A."/>
            <person name="Sharon I."/>
            <person name="Castelle C.J."/>
            <person name="Probst A.J."/>
            <person name="Thomas B.C."/>
            <person name="Singh A."/>
            <person name="Wilkins M.J."/>
            <person name="Karaoz U."/>
            <person name="Brodie E.L."/>
            <person name="Williams K.H."/>
            <person name="Hubbard S.S."/>
            <person name="Banfield J.F."/>
        </authorList>
    </citation>
    <scope>NUCLEOTIDE SEQUENCE [LARGE SCALE GENOMIC DNA]</scope>
</reference>
<keyword evidence="1" id="KW-1133">Transmembrane helix</keyword>
<organism evidence="2 3">
    <name type="scientific">Candidatus Gottesmanbacteria bacterium RIFCSPLOWO2_01_FULL_49_10</name>
    <dbReference type="NCBI Taxonomy" id="1798396"/>
    <lineage>
        <taxon>Bacteria</taxon>
        <taxon>Candidatus Gottesmaniibacteriota</taxon>
    </lineage>
</organism>
<feature type="transmembrane region" description="Helical" evidence="1">
    <location>
        <begin position="12"/>
        <end position="37"/>
    </location>
</feature>
<sequence>MAKLIASYILGIVSFVMSMTGVFSLFLSIPGLMFAVLSLKMPEKKVVIPLGYQGRVGKKKITAHPYMTTRYLSFIAVGLNVFSMAVSLFATAVIAALFTAGMR</sequence>
<dbReference type="EMBL" id="MFJZ01000032">
    <property type="protein sequence ID" value="OGG30029.1"/>
    <property type="molecule type" value="Genomic_DNA"/>
</dbReference>
<evidence type="ECO:0000313" key="2">
    <source>
        <dbReference type="EMBL" id="OGG30029.1"/>
    </source>
</evidence>
<proteinExistence type="predicted"/>
<protein>
    <submittedName>
        <fullName evidence="2">Uncharacterized protein</fullName>
    </submittedName>
</protein>
<name>A0A1F6AZC9_9BACT</name>
<keyword evidence="1" id="KW-0812">Transmembrane</keyword>
<keyword evidence="1" id="KW-0472">Membrane</keyword>
<gene>
    <name evidence="2" type="ORF">A2973_05280</name>
</gene>